<name>A0A0G0JU86_9BACT</name>
<feature type="transmembrane region" description="Helical" evidence="1">
    <location>
        <begin position="85"/>
        <end position="103"/>
    </location>
</feature>
<keyword evidence="1" id="KW-0472">Membrane</keyword>
<reference evidence="2 3" key="1">
    <citation type="journal article" date="2015" name="Nature">
        <title>rRNA introns, odd ribosomes, and small enigmatic genomes across a large radiation of phyla.</title>
        <authorList>
            <person name="Brown C.T."/>
            <person name="Hug L.A."/>
            <person name="Thomas B.C."/>
            <person name="Sharon I."/>
            <person name="Castelle C.J."/>
            <person name="Singh A."/>
            <person name="Wilkins M.J."/>
            <person name="Williams K.H."/>
            <person name="Banfield J.F."/>
        </authorList>
    </citation>
    <scope>NUCLEOTIDE SEQUENCE [LARGE SCALE GENOMIC DNA]</scope>
</reference>
<dbReference type="InterPro" id="IPR043993">
    <property type="entry name" value="T4SS_pilin"/>
</dbReference>
<accession>A0A0G0JU86</accession>
<dbReference type="Pfam" id="PF18895">
    <property type="entry name" value="T4SS_pilin"/>
    <property type="match status" value="1"/>
</dbReference>
<organism evidence="2 3">
    <name type="scientific">Candidatus Falkowbacteria bacterium GW2011_GWE1_38_31</name>
    <dbReference type="NCBI Taxonomy" id="1618638"/>
    <lineage>
        <taxon>Bacteria</taxon>
        <taxon>Candidatus Falkowiibacteriota</taxon>
    </lineage>
</organism>
<protein>
    <recommendedName>
        <fullName evidence="4">Integral membrane protein</fullName>
    </recommendedName>
</protein>
<comment type="caution">
    <text evidence="2">The sequence shown here is derived from an EMBL/GenBank/DDBJ whole genome shotgun (WGS) entry which is preliminary data.</text>
</comment>
<dbReference type="AlphaFoldDB" id="A0A0G0JU86"/>
<evidence type="ECO:0008006" key="4">
    <source>
        <dbReference type="Google" id="ProtNLM"/>
    </source>
</evidence>
<keyword evidence="1" id="KW-1133">Transmembrane helix</keyword>
<proteinExistence type="predicted"/>
<sequence length="108" mass="11546">MLAEGEDAKSIFNNSLEKTAEGTGHLGSKISKLGALGSVGLLIQILLSIIGVLFLIFTIWGGFIWMNSRGVESEVTRAKDIIRNALIGLVIVIAAYAITNFVGENLLK</sequence>
<keyword evidence="1" id="KW-0812">Transmembrane</keyword>
<dbReference type="EMBL" id="LBUU01000006">
    <property type="protein sequence ID" value="KKQ70227.1"/>
    <property type="molecule type" value="Genomic_DNA"/>
</dbReference>
<feature type="transmembrane region" description="Helical" evidence="1">
    <location>
        <begin position="41"/>
        <end position="65"/>
    </location>
</feature>
<evidence type="ECO:0000313" key="3">
    <source>
        <dbReference type="Proteomes" id="UP000034022"/>
    </source>
</evidence>
<evidence type="ECO:0000313" key="2">
    <source>
        <dbReference type="EMBL" id="KKQ70227.1"/>
    </source>
</evidence>
<evidence type="ECO:0000256" key="1">
    <source>
        <dbReference type="SAM" id="Phobius"/>
    </source>
</evidence>
<gene>
    <name evidence="2" type="ORF">US91_C0006G0066</name>
</gene>
<dbReference type="Proteomes" id="UP000034022">
    <property type="component" value="Unassembled WGS sequence"/>
</dbReference>